<comment type="subcellular location">
    <subcellularLocation>
        <location evidence="1 5">Secreted</location>
    </subcellularLocation>
</comment>
<dbReference type="EMBL" id="JAGDFL010000525">
    <property type="protein sequence ID" value="KAG7386104.1"/>
    <property type="molecule type" value="Genomic_DNA"/>
</dbReference>
<comment type="function">
    <text evidence="5">Effector that suppresses plant defense responses during pathogen infection.</text>
</comment>
<dbReference type="GO" id="GO:0005576">
    <property type="term" value="C:extracellular region"/>
    <property type="evidence" value="ECO:0007669"/>
    <property type="project" value="UniProtKB-SubCell"/>
</dbReference>
<dbReference type="AlphaFoldDB" id="A0A8T1W2A6"/>
<dbReference type="Proteomes" id="UP000693981">
    <property type="component" value="Unassembled WGS sequence"/>
</dbReference>
<keyword evidence="7" id="KW-1185">Reference proteome</keyword>
<feature type="chain" id="PRO_5035960906" description="RxLR effector protein" evidence="5">
    <location>
        <begin position="23"/>
        <end position="138"/>
    </location>
</feature>
<keyword evidence="3 5" id="KW-0964">Secreted</keyword>
<organism evidence="6 7">
    <name type="scientific">Phytophthora boehmeriae</name>
    <dbReference type="NCBI Taxonomy" id="109152"/>
    <lineage>
        <taxon>Eukaryota</taxon>
        <taxon>Sar</taxon>
        <taxon>Stramenopiles</taxon>
        <taxon>Oomycota</taxon>
        <taxon>Peronosporomycetes</taxon>
        <taxon>Peronosporales</taxon>
        <taxon>Peronosporaceae</taxon>
        <taxon>Phytophthora</taxon>
    </lineage>
</organism>
<evidence type="ECO:0000313" key="6">
    <source>
        <dbReference type="EMBL" id="KAG7386104.1"/>
    </source>
</evidence>
<sequence length="138" mass="15538">MRLPYILLAVTTFASGSSGADAEKIVARASQNVVQSIDARHDGNKRFLRLHDDEEEDDEERTFGLGSILKTSGGTSKYLTPSKDEIKTMAHRDGHGFEFYKSWAGNGLTDDKIRKLLKGNKHTEEILDRFKTYKILYG</sequence>
<evidence type="ECO:0000256" key="3">
    <source>
        <dbReference type="ARBA" id="ARBA00022525"/>
    </source>
</evidence>
<protein>
    <recommendedName>
        <fullName evidence="5">RxLR effector protein</fullName>
    </recommendedName>
</protein>
<keyword evidence="4 5" id="KW-0732">Signal</keyword>
<comment type="similarity">
    <text evidence="2 5">Belongs to the RxLR effector family.</text>
</comment>
<comment type="domain">
    <text evidence="5">The RxLR-dEER motif acts to carry the protein into the host cell cytoplasm through binding to cell surface phosphatidylinositol-3-phosphate.</text>
</comment>
<name>A0A8T1W2A6_9STRA</name>
<proteinExistence type="inferred from homology"/>
<evidence type="ECO:0000313" key="7">
    <source>
        <dbReference type="Proteomes" id="UP000693981"/>
    </source>
</evidence>
<feature type="signal peptide" evidence="5">
    <location>
        <begin position="1"/>
        <end position="22"/>
    </location>
</feature>
<dbReference type="Pfam" id="PF16810">
    <property type="entry name" value="RXLR"/>
    <property type="match status" value="1"/>
</dbReference>
<accession>A0A8T1W2A6</accession>
<reference evidence="6" key="1">
    <citation type="submission" date="2021-02" db="EMBL/GenBank/DDBJ databases">
        <authorList>
            <person name="Palmer J.M."/>
        </authorList>
    </citation>
    <scope>NUCLEOTIDE SEQUENCE</scope>
    <source>
        <strain evidence="6">SCRP23</strain>
    </source>
</reference>
<dbReference type="InterPro" id="IPR031825">
    <property type="entry name" value="RXLR"/>
</dbReference>
<evidence type="ECO:0000256" key="4">
    <source>
        <dbReference type="ARBA" id="ARBA00022729"/>
    </source>
</evidence>
<evidence type="ECO:0000256" key="2">
    <source>
        <dbReference type="ARBA" id="ARBA00010400"/>
    </source>
</evidence>
<gene>
    <name evidence="6" type="ORF">PHYBOEH_008782</name>
</gene>
<evidence type="ECO:0000256" key="1">
    <source>
        <dbReference type="ARBA" id="ARBA00004613"/>
    </source>
</evidence>
<evidence type="ECO:0000256" key="5">
    <source>
        <dbReference type="RuleBase" id="RU367124"/>
    </source>
</evidence>
<comment type="caution">
    <text evidence="6">The sequence shown here is derived from an EMBL/GenBank/DDBJ whole genome shotgun (WGS) entry which is preliminary data.</text>
</comment>